<reference evidence="1" key="1">
    <citation type="submission" date="2014-09" db="EMBL/GenBank/DDBJ databases">
        <authorList>
            <person name="Magalhaes I.L.F."/>
            <person name="Oliveira U."/>
            <person name="Santos F.R."/>
            <person name="Vidigal T.H.D.A."/>
            <person name="Brescovit A.D."/>
            <person name="Santos A.J."/>
        </authorList>
    </citation>
    <scope>NUCLEOTIDE SEQUENCE</scope>
    <source>
        <tissue evidence="1">Shoot tissue taken approximately 20 cm above the soil surface</tissue>
    </source>
</reference>
<evidence type="ECO:0000313" key="1">
    <source>
        <dbReference type="EMBL" id="JAD15210.1"/>
    </source>
</evidence>
<name>A0A0A8XRC0_ARUDO</name>
<protein>
    <submittedName>
        <fullName evidence="1">Uncharacterized protein</fullName>
    </submittedName>
</protein>
<dbReference type="EMBL" id="GBRH01282685">
    <property type="protein sequence ID" value="JAD15210.1"/>
    <property type="molecule type" value="Transcribed_RNA"/>
</dbReference>
<proteinExistence type="predicted"/>
<organism evidence="1">
    <name type="scientific">Arundo donax</name>
    <name type="common">Giant reed</name>
    <name type="synonym">Donax arundinaceus</name>
    <dbReference type="NCBI Taxonomy" id="35708"/>
    <lineage>
        <taxon>Eukaryota</taxon>
        <taxon>Viridiplantae</taxon>
        <taxon>Streptophyta</taxon>
        <taxon>Embryophyta</taxon>
        <taxon>Tracheophyta</taxon>
        <taxon>Spermatophyta</taxon>
        <taxon>Magnoliopsida</taxon>
        <taxon>Liliopsida</taxon>
        <taxon>Poales</taxon>
        <taxon>Poaceae</taxon>
        <taxon>PACMAD clade</taxon>
        <taxon>Arundinoideae</taxon>
        <taxon>Arundineae</taxon>
        <taxon>Arundo</taxon>
    </lineage>
</organism>
<sequence length="27" mass="3012">MLQDRNLGQLATPLIMFDGHNVQSITV</sequence>
<dbReference type="AlphaFoldDB" id="A0A0A8XRC0"/>
<reference evidence="1" key="2">
    <citation type="journal article" date="2015" name="Data Brief">
        <title>Shoot transcriptome of the giant reed, Arundo donax.</title>
        <authorList>
            <person name="Barrero R.A."/>
            <person name="Guerrero F.D."/>
            <person name="Moolhuijzen P."/>
            <person name="Goolsby J.A."/>
            <person name="Tidwell J."/>
            <person name="Bellgard S.E."/>
            <person name="Bellgard M.I."/>
        </authorList>
    </citation>
    <scope>NUCLEOTIDE SEQUENCE</scope>
    <source>
        <tissue evidence="1">Shoot tissue taken approximately 20 cm above the soil surface</tissue>
    </source>
</reference>
<accession>A0A0A8XRC0</accession>